<keyword evidence="2" id="KW-0274">FAD</keyword>
<evidence type="ECO:0000313" key="7">
    <source>
        <dbReference type="Proteomes" id="UP000270471"/>
    </source>
</evidence>
<keyword evidence="4" id="KW-0560">Oxidoreductase</keyword>
<organism evidence="6 7">
    <name type="scientific">Streptomyces shenzhenensis</name>
    <dbReference type="NCBI Taxonomy" id="943815"/>
    <lineage>
        <taxon>Bacteria</taxon>
        <taxon>Bacillati</taxon>
        <taxon>Actinomycetota</taxon>
        <taxon>Actinomycetes</taxon>
        <taxon>Kitasatosporales</taxon>
        <taxon>Streptomycetaceae</taxon>
        <taxon>Streptomyces</taxon>
    </lineage>
</organism>
<dbReference type="Proteomes" id="UP000270471">
    <property type="component" value="Unassembled WGS sequence"/>
</dbReference>
<dbReference type="SUPFAM" id="SSF51905">
    <property type="entry name" value="FAD/NAD(P)-binding domain"/>
    <property type="match status" value="2"/>
</dbReference>
<protein>
    <recommendedName>
        <fullName evidence="8">Monooxygenase</fullName>
    </recommendedName>
</protein>
<reference evidence="6 7" key="1">
    <citation type="submission" date="2017-11" db="EMBL/GenBank/DDBJ databases">
        <title>Draft genome of actinobacteria isolated from guarana (Paullinia cupana (Mart.) Ducke.</title>
        <authorList>
            <person name="Siqueira K.A."/>
            <person name="Liotti R.G."/>
            <person name="Mendes T.A.O."/>
            <person name="Soares M.A."/>
        </authorList>
    </citation>
    <scope>NUCLEOTIDE SEQUENCE [LARGE SCALE GENOMIC DNA]</scope>
    <source>
        <strain evidence="6 7">193</strain>
    </source>
</reference>
<evidence type="ECO:0008006" key="8">
    <source>
        <dbReference type="Google" id="ProtNLM"/>
    </source>
</evidence>
<evidence type="ECO:0000256" key="2">
    <source>
        <dbReference type="ARBA" id="ARBA00022827"/>
    </source>
</evidence>
<keyword evidence="7" id="KW-1185">Reference proteome</keyword>
<dbReference type="Gene3D" id="3.50.50.60">
    <property type="entry name" value="FAD/NAD(P)-binding domain"/>
    <property type="match status" value="2"/>
</dbReference>
<evidence type="ECO:0000256" key="4">
    <source>
        <dbReference type="ARBA" id="ARBA00023002"/>
    </source>
</evidence>
<dbReference type="EMBL" id="PENI01000014">
    <property type="protein sequence ID" value="RMB83734.1"/>
    <property type="molecule type" value="Genomic_DNA"/>
</dbReference>
<evidence type="ECO:0000256" key="5">
    <source>
        <dbReference type="SAM" id="MobiDB-lite"/>
    </source>
</evidence>
<dbReference type="PANTHER" id="PTHR43098:SF5">
    <property type="entry name" value="DUAL-FUNCTIONAL MONOOXYGENASE_METHYLTRANSFERASE PSOF"/>
    <property type="match status" value="1"/>
</dbReference>
<dbReference type="PANTHER" id="PTHR43098">
    <property type="entry name" value="L-ORNITHINE N(5)-MONOOXYGENASE-RELATED"/>
    <property type="match status" value="1"/>
</dbReference>
<dbReference type="GO" id="GO:0016709">
    <property type="term" value="F:oxidoreductase activity, acting on paired donors, with incorporation or reduction of molecular oxygen, NAD(P)H as one donor, and incorporation of one atom of oxygen"/>
    <property type="evidence" value="ECO:0007669"/>
    <property type="project" value="UniProtKB-ARBA"/>
</dbReference>
<accession>A0A3M0I4P1</accession>
<keyword evidence="3" id="KW-0521">NADP</keyword>
<dbReference type="InterPro" id="IPR036188">
    <property type="entry name" value="FAD/NAD-bd_sf"/>
</dbReference>
<proteinExistence type="predicted"/>
<comment type="caution">
    <text evidence="6">The sequence shown here is derived from an EMBL/GenBank/DDBJ whole genome shotgun (WGS) entry which is preliminary data.</text>
</comment>
<evidence type="ECO:0000256" key="1">
    <source>
        <dbReference type="ARBA" id="ARBA00022630"/>
    </source>
</evidence>
<sequence>MAGKRVIVIGTGSTGVQIIPQVAKEAAHLTVLMRTPNWVVPLNNRVLDVHDMASIRAGYPDLRKYLATTFGGFLHNPGSRPTTTYAPGELKELYETAWQGAGFTKYFGMPYDVLADETANRHFADSVAGKIRARVNDPQVAELLIPDHPFGAKPVDCESAGYQGDGFGYYEVFNQDNVDLVRISDNPILEIVAEGVRPADRVVEADLIVYATGFEAFVGSLNRIDIRGVGGMALRDRWADGPETYLGIAVSGFPNLFMIGGPHGKGGHGNSTRCAEVPLQWIADLAKKVARQEYRRVEPDPAAERDWTDNYAGFVLTESGPESRPKSLSECSHLSEKRGPDGPIDVDSDAGHPSP</sequence>
<evidence type="ECO:0000313" key="6">
    <source>
        <dbReference type="EMBL" id="RMB83734.1"/>
    </source>
</evidence>
<dbReference type="InterPro" id="IPR050775">
    <property type="entry name" value="FAD-binding_Monooxygenases"/>
</dbReference>
<dbReference type="AlphaFoldDB" id="A0A3M0I4P1"/>
<gene>
    <name evidence="6" type="ORF">CTZ28_21670</name>
</gene>
<name>A0A3M0I4P1_9ACTN</name>
<feature type="compositionally biased region" description="Basic and acidic residues" evidence="5">
    <location>
        <begin position="321"/>
        <end position="340"/>
    </location>
</feature>
<feature type="region of interest" description="Disordered" evidence="5">
    <location>
        <begin position="313"/>
        <end position="355"/>
    </location>
</feature>
<keyword evidence="1" id="KW-0285">Flavoprotein</keyword>
<evidence type="ECO:0000256" key="3">
    <source>
        <dbReference type="ARBA" id="ARBA00022857"/>
    </source>
</evidence>